<dbReference type="AlphaFoldDB" id="A0A0B2RM57"/>
<sequence>MISSSSSYKSPPPPPPCNVPSPVTPPPPTPSGTPAPPPPVLSPPPPTNSSSPPPPPPPVLSPPPPPRCPDLSVCINIFPRPPTNSCCTLLADLIDLEAAVCLCAQIRTQLLEIPINIDIFLNLVLNSCSKRLPPNYRCN</sequence>
<evidence type="ECO:0000256" key="1">
    <source>
        <dbReference type="ARBA" id="ARBA00008965"/>
    </source>
</evidence>
<dbReference type="SUPFAM" id="SSF47699">
    <property type="entry name" value="Bifunctional inhibitor/lipid-transfer protein/seed storage 2S albumin"/>
    <property type="match status" value="1"/>
</dbReference>
<dbReference type="EMBL" id="KN649128">
    <property type="protein sequence ID" value="KHN34230.1"/>
    <property type="molecule type" value="Genomic_DNA"/>
</dbReference>
<dbReference type="InterPro" id="IPR027923">
    <property type="entry name" value="Hydrophob_seed_dom"/>
</dbReference>
<dbReference type="Proteomes" id="UP000053555">
    <property type="component" value="Unassembled WGS sequence"/>
</dbReference>
<comment type="similarity">
    <text evidence="1">Belongs to the plant LTP family. PEARLI1 subfamily.</text>
</comment>
<gene>
    <name evidence="4" type="ORF">glysoja_043296</name>
</gene>
<accession>A0A0B2RM57</accession>
<feature type="region of interest" description="Disordered" evidence="2">
    <location>
        <begin position="1"/>
        <end position="63"/>
    </location>
</feature>
<reference evidence="4" key="1">
    <citation type="submission" date="2014-07" db="EMBL/GenBank/DDBJ databases">
        <title>Identification of a novel salt tolerance gene in wild soybean by whole-genome sequencing.</title>
        <authorList>
            <person name="Lam H.-M."/>
            <person name="Qi X."/>
            <person name="Li M.-W."/>
            <person name="Liu X."/>
            <person name="Xie M."/>
            <person name="Ni M."/>
            <person name="Xu X."/>
        </authorList>
    </citation>
    <scope>NUCLEOTIDE SEQUENCE [LARGE SCALE GENOMIC DNA]</scope>
    <source>
        <tissue evidence="4">Root</tissue>
    </source>
</reference>
<dbReference type="PRINTS" id="PR01217">
    <property type="entry name" value="PRICHEXTENSN"/>
</dbReference>
<evidence type="ECO:0000259" key="3">
    <source>
        <dbReference type="Pfam" id="PF14547"/>
    </source>
</evidence>
<feature type="compositionally biased region" description="Pro residues" evidence="2">
    <location>
        <begin position="10"/>
        <end position="63"/>
    </location>
</feature>
<protein>
    <submittedName>
        <fullName evidence="4">Putative lipid-binding protein</fullName>
    </submittedName>
</protein>
<name>A0A0B2RM57_GLYSO</name>
<organism evidence="4">
    <name type="scientific">Glycine soja</name>
    <name type="common">Wild soybean</name>
    <dbReference type="NCBI Taxonomy" id="3848"/>
    <lineage>
        <taxon>Eukaryota</taxon>
        <taxon>Viridiplantae</taxon>
        <taxon>Streptophyta</taxon>
        <taxon>Embryophyta</taxon>
        <taxon>Tracheophyta</taxon>
        <taxon>Spermatophyta</taxon>
        <taxon>Magnoliopsida</taxon>
        <taxon>eudicotyledons</taxon>
        <taxon>Gunneridae</taxon>
        <taxon>Pentapetalae</taxon>
        <taxon>rosids</taxon>
        <taxon>fabids</taxon>
        <taxon>Fabales</taxon>
        <taxon>Fabaceae</taxon>
        <taxon>Papilionoideae</taxon>
        <taxon>50 kb inversion clade</taxon>
        <taxon>NPAAA clade</taxon>
        <taxon>indigoferoid/millettioid clade</taxon>
        <taxon>Phaseoleae</taxon>
        <taxon>Glycine</taxon>
        <taxon>Glycine subgen. Soja</taxon>
    </lineage>
</organism>
<dbReference type="Pfam" id="PF14547">
    <property type="entry name" value="Hydrophob_seed"/>
    <property type="match status" value="1"/>
</dbReference>
<dbReference type="InterPro" id="IPR051636">
    <property type="entry name" value="Plant_LTP/defense-related"/>
</dbReference>
<dbReference type="CDD" id="cd01958">
    <property type="entry name" value="HPS_like"/>
    <property type="match status" value="1"/>
</dbReference>
<evidence type="ECO:0000313" key="4">
    <source>
        <dbReference type="EMBL" id="KHN34230.1"/>
    </source>
</evidence>
<dbReference type="Gene3D" id="1.10.110.10">
    <property type="entry name" value="Plant lipid-transfer and hydrophobic proteins"/>
    <property type="match status" value="1"/>
</dbReference>
<proteinExistence type="inferred from homology"/>
<dbReference type="InterPro" id="IPR036312">
    <property type="entry name" value="Bifun_inhib/LTP/seed_sf"/>
</dbReference>
<dbReference type="PANTHER" id="PTHR31731">
    <property type="match status" value="1"/>
</dbReference>
<feature type="domain" description="Hydrophobic seed protein" evidence="3">
    <location>
        <begin position="80"/>
        <end position="138"/>
    </location>
</feature>
<evidence type="ECO:0000256" key="2">
    <source>
        <dbReference type="SAM" id="MobiDB-lite"/>
    </source>
</evidence>